<protein>
    <submittedName>
        <fullName evidence="1">Uncharacterized protein</fullName>
    </submittedName>
</protein>
<dbReference type="EMBL" id="BGZK01000382">
    <property type="protein sequence ID" value="GBP40495.1"/>
    <property type="molecule type" value="Genomic_DNA"/>
</dbReference>
<comment type="caution">
    <text evidence="1">The sequence shown here is derived from an EMBL/GenBank/DDBJ whole genome shotgun (WGS) entry which is preliminary data.</text>
</comment>
<keyword evidence="2" id="KW-1185">Reference proteome</keyword>
<name>A0A4C1VRQ9_EUMVA</name>
<dbReference type="Proteomes" id="UP000299102">
    <property type="component" value="Unassembled WGS sequence"/>
</dbReference>
<dbReference type="AlphaFoldDB" id="A0A4C1VRQ9"/>
<accession>A0A4C1VRQ9</accession>
<evidence type="ECO:0000313" key="1">
    <source>
        <dbReference type="EMBL" id="GBP40495.1"/>
    </source>
</evidence>
<organism evidence="1 2">
    <name type="scientific">Eumeta variegata</name>
    <name type="common">Bagworm moth</name>
    <name type="synonym">Eumeta japonica</name>
    <dbReference type="NCBI Taxonomy" id="151549"/>
    <lineage>
        <taxon>Eukaryota</taxon>
        <taxon>Metazoa</taxon>
        <taxon>Ecdysozoa</taxon>
        <taxon>Arthropoda</taxon>
        <taxon>Hexapoda</taxon>
        <taxon>Insecta</taxon>
        <taxon>Pterygota</taxon>
        <taxon>Neoptera</taxon>
        <taxon>Endopterygota</taxon>
        <taxon>Lepidoptera</taxon>
        <taxon>Glossata</taxon>
        <taxon>Ditrysia</taxon>
        <taxon>Tineoidea</taxon>
        <taxon>Psychidae</taxon>
        <taxon>Oiketicinae</taxon>
        <taxon>Eumeta</taxon>
    </lineage>
</organism>
<gene>
    <name evidence="1" type="ORF">EVAR_30554_1</name>
</gene>
<reference evidence="1 2" key="1">
    <citation type="journal article" date="2019" name="Commun. Biol.">
        <title>The bagworm genome reveals a unique fibroin gene that provides high tensile strength.</title>
        <authorList>
            <person name="Kono N."/>
            <person name="Nakamura H."/>
            <person name="Ohtoshi R."/>
            <person name="Tomita M."/>
            <person name="Numata K."/>
            <person name="Arakawa K."/>
        </authorList>
    </citation>
    <scope>NUCLEOTIDE SEQUENCE [LARGE SCALE GENOMIC DNA]</scope>
</reference>
<evidence type="ECO:0000313" key="2">
    <source>
        <dbReference type="Proteomes" id="UP000299102"/>
    </source>
</evidence>
<sequence length="84" mass="9289">MCGVVELMRSKPILKVQNPRGANPTLSWPVFVSGRDACSSNPSIHLSIFTLRNLYKRSKSARCARVAGVYRQSCACPHRAARSK</sequence>
<proteinExistence type="predicted"/>